<evidence type="ECO:0000313" key="1">
    <source>
        <dbReference type="EMBL" id="EJN56860.1"/>
    </source>
</evidence>
<accession>J2Z8C6</accession>
<dbReference type="Proteomes" id="UP000007813">
    <property type="component" value="Unassembled WGS sequence"/>
</dbReference>
<sequence>MVFESLSNLGERAVRGVLIDPLLMILVSSGLLEDMLSDFGYCEPLFRPL</sequence>
<evidence type="ECO:0000313" key="2">
    <source>
        <dbReference type="Proteomes" id="UP000007813"/>
    </source>
</evidence>
<comment type="caution">
    <text evidence="1">The sequence shown here is derived from an EMBL/GenBank/DDBJ whole genome shotgun (WGS) entry which is preliminary data.</text>
</comment>
<dbReference type="EMBL" id="ALJD01000017">
    <property type="protein sequence ID" value="EJN56860.1"/>
    <property type="molecule type" value="Genomic_DNA"/>
</dbReference>
<dbReference type="AlphaFoldDB" id="J2Z8C6"/>
<name>J2Z8C6_9EURY</name>
<proteinExistence type="predicted"/>
<protein>
    <submittedName>
        <fullName evidence="1">Uncharacterized protein</fullName>
    </submittedName>
</protein>
<organism evidence="1 2">
    <name type="scientific">Halogranum salarium B-1</name>
    <dbReference type="NCBI Taxonomy" id="1210908"/>
    <lineage>
        <taxon>Archaea</taxon>
        <taxon>Methanobacteriati</taxon>
        <taxon>Methanobacteriota</taxon>
        <taxon>Stenosarchaea group</taxon>
        <taxon>Halobacteria</taxon>
        <taxon>Halobacteriales</taxon>
        <taxon>Haloferacaceae</taxon>
    </lineage>
</organism>
<reference evidence="1 2" key="1">
    <citation type="journal article" date="2012" name="J. Bacteriol.">
        <title>Draft Genome Sequence of the Extremely Halophilic Archaeon Halogranum salarium B-1T.</title>
        <authorList>
            <person name="Kim K.K."/>
            <person name="Lee K.C."/>
            <person name="Lee J.S."/>
        </authorList>
    </citation>
    <scope>NUCLEOTIDE SEQUENCE [LARGE SCALE GENOMIC DNA]</scope>
    <source>
        <strain evidence="1 2">B-1</strain>
    </source>
</reference>
<gene>
    <name evidence="1" type="ORF">HSB1_46770</name>
</gene>